<accession>A0A2S4US68</accession>
<evidence type="ECO:0000313" key="2">
    <source>
        <dbReference type="Proteomes" id="UP000238274"/>
    </source>
</evidence>
<dbReference type="EMBL" id="PKSM01000258">
    <property type="protein sequence ID" value="POW00117.1"/>
    <property type="molecule type" value="Genomic_DNA"/>
</dbReference>
<sequence>LKNFLRISKEYNTGNLRGLLFEPYAHSVLRAGGTFQVRRLFKGDPPSDQNIKVSFTAAKLKLFRVYEEVDTHIDVFWQPFSKNLSSIDLLRGPANFFQVTVAKRHPIKYSGLKNALNTTYKSQPYHNAEGNLYQGPLGRVGEVEQWALMIPMGNDKPA</sequence>
<evidence type="ECO:0000313" key="1">
    <source>
        <dbReference type="EMBL" id="POW00117.1"/>
    </source>
</evidence>
<feature type="non-terminal residue" evidence="1">
    <location>
        <position position="1"/>
    </location>
</feature>
<dbReference type="PANTHER" id="PTHR33129">
    <property type="entry name" value="PROTEIN KINASE DOMAIN-CONTAINING PROTEIN-RELATED"/>
    <property type="match status" value="1"/>
</dbReference>
<reference evidence="2" key="2">
    <citation type="journal article" date="2018" name="BMC Genomics">
        <title>Genomic insights into host adaptation between the wheat stripe rust pathogen (Puccinia striiformis f. sp. tritici) and the barley stripe rust pathogen (Puccinia striiformis f. sp. hordei).</title>
        <authorList>
            <person name="Xia C."/>
            <person name="Wang M."/>
            <person name="Yin C."/>
            <person name="Cornejo O.E."/>
            <person name="Hulbert S.H."/>
            <person name="Chen X."/>
        </authorList>
    </citation>
    <scope>NUCLEOTIDE SEQUENCE [LARGE SCALE GENOMIC DNA]</scope>
    <source>
        <strain evidence="2">93TX-2</strain>
    </source>
</reference>
<keyword evidence="2" id="KW-1185">Reference proteome</keyword>
<comment type="caution">
    <text evidence="1">The sequence shown here is derived from an EMBL/GenBank/DDBJ whole genome shotgun (WGS) entry which is preliminary data.</text>
</comment>
<dbReference type="VEuPathDB" id="FungiDB:PSTT_16723"/>
<reference evidence="2" key="3">
    <citation type="journal article" date="2018" name="Mol. Plant Microbe Interact.">
        <title>Genome sequence resources for the wheat stripe rust pathogen (Puccinia striiformis f. sp. tritici) and the barley stripe rust pathogen (Puccinia striiformis f. sp. hordei).</title>
        <authorList>
            <person name="Xia C."/>
            <person name="Wang M."/>
            <person name="Yin C."/>
            <person name="Cornejo O.E."/>
            <person name="Hulbert S.H."/>
            <person name="Chen X."/>
        </authorList>
    </citation>
    <scope>NUCLEOTIDE SEQUENCE [LARGE SCALE GENOMIC DNA]</scope>
    <source>
        <strain evidence="2">93TX-2</strain>
    </source>
</reference>
<dbReference type="InterPro" id="IPR052980">
    <property type="entry name" value="Crinkler_effector"/>
</dbReference>
<name>A0A2S4US68_9BASI</name>
<organism evidence="1 2">
    <name type="scientific">Puccinia striiformis</name>
    <dbReference type="NCBI Taxonomy" id="27350"/>
    <lineage>
        <taxon>Eukaryota</taxon>
        <taxon>Fungi</taxon>
        <taxon>Dikarya</taxon>
        <taxon>Basidiomycota</taxon>
        <taxon>Pucciniomycotina</taxon>
        <taxon>Pucciniomycetes</taxon>
        <taxon>Pucciniales</taxon>
        <taxon>Pucciniaceae</taxon>
        <taxon>Puccinia</taxon>
    </lineage>
</organism>
<dbReference type="PANTHER" id="PTHR33129:SF1">
    <property type="entry name" value="ATP-BINDING PROTEIN"/>
    <property type="match status" value="1"/>
</dbReference>
<dbReference type="AlphaFoldDB" id="A0A2S4US68"/>
<reference evidence="1 2" key="1">
    <citation type="submission" date="2017-12" db="EMBL/GenBank/DDBJ databases">
        <title>Gene loss provides genomic basis for host adaptation in cereal stripe rust fungi.</title>
        <authorList>
            <person name="Xia C."/>
        </authorList>
    </citation>
    <scope>NUCLEOTIDE SEQUENCE [LARGE SCALE GENOMIC DNA]</scope>
    <source>
        <strain evidence="1 2">93TX-2</strain>
    </source>
</reference>
<dbReference type="Proteomes" id="UP000238274">
    <property type="component" value="Unassembled WGS sequence"/>
</dbReference>
<dbReference type="VEuPathDB" id="FungiDB:PSHT_13235"/>
<protein>
    <submittedName>
        <fullName evidence="1">Uncharacterized protein</fullName>
    </submittedName>
</protein>
<gene>
    <name evidence="1" type="ORF">PSHT_13235</name>
</gene>
<proteinExistence type="predicted"/>
<dbReference type="OrthoDB" id="2153037at2759"/>